<organism evidence="4 5">
    <name type="scientific">Hydrogenibacillus schlegelii</name>
    <name type="common">Bacillus schlegelii</name>
    <dbReference type="NCBI Taxonomy" id="1484"/>
    <lineage>
        <taxon>Bacteria</taxon>
        <taxon>Bacillati</taxon>
        <taxon>Bacillota</taxon>
        <taxon>Bacilli</taxon>
        <taxon>Bacillales</taxon>
        <taxon>Bacillales Family X. Incertae Sedis</taxon>
        <taxon>Hydrogenibacillus</taxon>
    </lineage>
</organism>
<dbReference type="Pfam" id="PF13439">
    <property type="entry name" value="Glyco_transf_4"/>
    <property type="match status" value="1"/>
</dbReference>
<dbReference type="Proteomes" id="UP000748108">
    <property type="component" value="Unassembled WGS sequence"/>
</dbReference>
<accession>A0A947CXJ5</accession>
<keyword evidence="2 4" id="KW-0808">Transferase</keyword>
<evidence type="ECO:0000313" key="5">
    <source>
        <dbReference type="Proteomes" id="UP000748108"/>
    </source>
</evidence>
<dbReference type="SUPFAM" id="SSF53756">
    <property type="entry name" value="UDP-Glycosyltransferase/glycogen phosphorylase"/>
    <property type="match status" value="1"/>
</dbReference>
<evidence type="ECO:0000313" key="4">
    <source>
        <dbReference type="EMBL" id="MBT9282252.1"/>
    </source>
</evidence>
<dbReference type="EC" id="2.4.-.-" evidence="4"/>
<dbReference type="Gene3D" id="3.40.50.2000">
    <property type="entry name" value="Glycogen Phosphorylase B"/>
    <property type="match status" value="2"/>
</dbReference>
<gene>
    <name evidence="4" type="ORF">KM312_06290</name>
</gene>
<evidence type="ECO:0000256" key="1">
    <source>
        <dbReference type="ARBA" id="ARBA00022676"/>
    </source>
</evidence>
<name>A0A947CXJ5_HYDSH</name>
<reference evidence="4" key="1">
    <citation type="journal article" date="2021" name="Microbiology">
        <title>Metagenomic Analysis of the Microbial Community in the Underground Coal Fire Area (Kemerovo Region, Russia) Revealed Predominance of Thermophilic Members of the Phyla Deinococcus-thermus, Aquificae, and Firmicutes.</title>
        <authorList>
            <person name="Kadnikov V."/>
            <person name="Mardanov A.V."/>
            <person name="Beletsky A.V."/>
            <person name="Karnachuk O.V."/>
            <person name="Ravin N.V."/>
        </authorList>
    </citation>
    <scope>NUCLEOTIDE SEQUENCE</scope>
    <source>
        <strain evidence="4">RBS10-49</strain>
    </source>
</reference>
<dbReference type="PANTHER" id="PTHR12526">
    <property type="entry name" value="GLYCOSYLTRANSFERASE"/>
    <property type="match status" value="1"/>
</dbReference>
<dbReference type="InterPro" id="IPR028098">
    <property type="entry name" value="Glyco_trans_4-like_N"/>
</dbReference>
<evidence type="ECO:0000256" key="2">
    <source>
        <dbReference type="ARBA" id="ARBA00022679"/>
    </source>
</evidence>
<feature type="domain" description="Glycosyltransferase subfamily 4-like N-terminal" evidence="3">
    <location>
        <begin position="16"/>
        <end position="175"/>
    </location>
</feature>
<protein>
    <submittedName>
        <fullName evidence="4">Glycosyltransferase</fullName>
        <ecNumber evidence="4">2.4.-.-</ecNumber>
    </submittedName>
</protein>
<proteinExistence type="predicted"/>
<sequence>MPKRPRVLHVIGGGEFGGAERHLIALYRTLREDVDFTLATFYPGRLVEAFRELGAEPIILAQSGRFDLTLYRRVHALIAALKPDVVHSHGVRANLFARLAAARVGVPRIVTTVHSFLRYDYPLRREFVLAWAMEHASRPFVDHVIAVSDALRRSLEADGMAPERITVIENGVDLAPFAAVRRTLRAPEQKKARRSPLSLPEDAFVWAVTARLVPVKGLDVLLDAFARLIGDPTAPAGRPAYLLVIGTGPLKSSLSAAAERRGLAGRIRWLGHRDDVPELLAAADAFVLPSRQEGGFPLALVEALAAGLPAVATAVPAIAGALAGAGDPPPVELVPPGDAEALAGAMRRLMAAPPEVRTARSAAALRLVGERFSLSAFGRRHRAFYERLLASETT</sequence>
<comment type="caution">
    <text evidence="4">The sequence shown here is derived from an EMBL/GenBank/DDBJ whole genome shotgun (WGS) entry which is preliminary data.</text>
</comment>
<dbReference type="PANTHER" id="PTHR12526:SF510">
    <property type="entry name" value="D-INOSITOL 3-PHOSPHATE GLYCOSYLTRANSFERASE"/>
    <property type="match status" value="1"/>
</dbReference>
<dbReference type="AlphaFoldDB" id="A0A947CXJ5"/>
<evidence type="ECO:0000259" key="3">
    <source>
        <dbReference type="Pfam" id="PF13439"/>
    </source>
</evidence>
<dbReference type="EMBL" id="JAHHQF010000051">
    <property type="protein sequence ID" value="MBT9282252.1"/>
    <property type="molecule type" value="Genomic_DNA"/>
</dbReference>
<dbReference type="GO" id="GO:0016757">
    <property type="term" value="F:glycosyltransferase activity"/>
    <property type="evidence" value="ECO:0007669"/>
    <property type="project" value="UniProtKB-KW"/>
</dbReference>
<dbReference type="Pfam" id="PF13692">
    <property type="entry name" value="Glyco_trans_1_4"/>
    <property type="match status" value="1"/>
</dbReference>
<keyword evidence="1 4" id="KW-0328">Glycosyltransferase</keyword>